<dbReference type="GO" id="GO:0000257">
    <property type="term" value="F:nitrilase activity"/>
    <property type="evidence" value="ECO:0007669"/>
    <property type="project" value="UniProtKB-ARBA"/>
</dbReference>
<evidence type="ECO:0000313" key="4">
    <source>
        <dbReference type="EMBL" id="GLK81205.1"/>
    </source>
</evidence>
<reference evidence="4" key="1">
    <citation type="journal article" date="2014" name="Int. J. Syst. Evol. Microbiol.">
        <title>Complete genome sequence of Corynebacterium casei LMG S-19264T (=DSM 44701T), isolated from a smear-ripened cheese.</title>
        <authorList>
            <consortium name="US DOE Joint Genome Institute (JGI-PGF)"/>
            <person name="Walter F."/>
            <person name="Albersmeier A."/>
            <person name="Kalinowski J."/>
            <person name="Ruckert C."/>
        </authorList>
    </citation>
    <scope>NUCLEOTIDE SEQUENCE</scope>
    <source>
        <strain evidence="4">VKM B-2748</strain>
    </source>
</reference>
<gene>
    <name evidence="4" type="ORF">GCM10008174_29460</name>
</gene>
<feature type="compositionally biased region" description="Acidic residues" evidence="2">
    <location>
        <begin position="320"/>
        <end position="330"/>
    </location>
</feature>
<dbReference type="RefSeq" id="WP_271201669.1">
    <property type="nucleotide sequence ID" value="NZ_BSFL01000003.1"/>
</dbReference>
<comment type="caution">
    <text evidence="4">The sequence shown here is derived from an EMBL/GenBank/DDBJ whole genome shotgun (WGS) entry which is preliminary data.</text>
</comment>
<evidence type="ECO:0000259" key="3">
    <source>
        <dbReference type="PROSITE" id="PS50263"/>
    </source>
</evidence>
<keyword evidence="5" id="KW-1185">Reference proteome</keyword>
<dbReference type="PROSITE" id="PS00921">
    <property type="entry name" value="NITRIL_CHT_2"/>
    <property type="match status" value="1"/>
</dbReference>
<dbReference type="InterPro" id="IPR036526">
    <property type="entry name" value="C-N_Hydrolase_sf"/>
</dbReference>
<dbReference type="InterPro" id="IPR023919">
    <property type="entry name" value="Nitrilase"/>
</dbReference>
<dbReference type="Pfam" id="PF00795">
    <property type="entry name" value="CN_hydrolase"/>
    <property type="match status" value="1"/>
</dbReference>
<comment type="similarity">
    <text evidence="1">Belongs to the carbon-nitrogen hydrolase superfamily. Nitrilase family.</text>
</comment>
<dbReference type="PANTHER" id="PTHR46044:SF1">
    <property type="entry name" value="CN HYDROLASE DOMAIN-CONTAINING PROTEIN"/>
    <property type="match status" value="1"/>
</dbReference>
<dbReference type="Gene3D" id="3.60.110.10">
    <property type="entry name" value="Carbon-nitrogen hydrolase"/>
    <property type="match status" value="1"/>
</dbReference>
<dbReference type="Proteomes" id="UP001143309">
    <property type="component" value="Unassembled WGS sequence"/>
</dbReference>
<evidence type="ECO:0000256" key="1">
    <source>
        <dbReference type="ARBA" id="ARBA00008129"/>
    </source>
</evidence>
<dbReference type="NCBIfam" id="TIGR04048">
    <property type="entry name" value="nitrile_sll0784"/>
    <property type="match status" value="1"/>
</dbReference>
<dbReference type="AlphaFoldDB" id="A0A9W6N883"/>
<dbReference type="InterPro" id="IPR044149">
    <property type="entry name" value="Nitrilases_CHs"/>
</dbReference>
<protein>
    <submittedName>
        <fullName evidence="4">Aliphatic nitrilase</fullName>
    </submittedName>
</protein>
<dbReference type="PROSITE" id="PS50263">
    <property type="entry name" value="CN_HYDROLASE"/>
    <property type="match status" value="1"/>
</dbReference>
<reference evidence="4" key="2">
    <citation type="submission" date="2023-01" db="EMBL/GenBank/DDBJ databases">
        <authorList>
            <person name="Sun Q."/>
            <person name="Evtushenko L."/>
        </authorList>
    </citation>
    <scope>NUCLEOTIDE SEQUENCE</scope>
    <source>
        <strain evidence="4">VKM B-2748</strain>
    </source>
</reference>
<proteinExistence type="inferred from homology"/>
<organism evidence="4 5">
    <name type="scientific">Methylopila turkensis</name>
    <dbReference type="NCBI Taxonomy" id="1437816"/>
    <lineage>
        <taxon>Bacteria</taxon>
        <taxon>Pseudomonadati</taxon>
        <taxon>Pseudomonadota</taxon>
        <taxon>Alphaproteobacteria</taxon>
        <taxon>Hyphomicrobiales</taxon>
        <taxon>Methylopilaceae</taxon>
        <taxon>Methylopila</taxon>
    </lineage>
</organism>
<dbReference type="SUPFAM" id="SSF56317">
    <property type="entry name" value="Carbon-nitrogen hydrolase"/>
    <property type="match status" value="1"/>
</dbReference>
<feature type="domain" description="CN hydrolase" evidence="3">
    <location>
        <begin position="7"/>
        <end position="273"/>
    </location>
</feature>
<evidence type="ECO:0000313" key="5">
    <source>
        <dbReference type="Proteomes" id="UP001143309"/>
    </source>
</evidence>
<name>A0A9W6N883_9HYPH</name>
<dbReference type="PANTHER" id="PTHR46044">
    <property type="entry name" value="NITRILASE"/>
    <property type="match status" value="1"/>
</dbReference>
<dbReference type="InterPro" id="IPR000132">
    <property type="entry name" value="Nitrilase/CN_hydratase_CS"/>
</dbReference>
<feature type="region of interest" description="Disordered" evidence="2">
    <location>
        <begin position="306"/>
        <end position="350"/>
    </location>
</feature>
<evidence type="ECO:0000256" key="2">
    <source>
        <dbReference type="SAM" id="MobiDB-lite"/>
    </source>
</evidence>
<dbReference type="InterPro" id="IPR003010">
    <property type="entry name" value="C-N_Hydrolase"/>
</dbReference>
<accession>A0A9W6N883</accession>
<sequence>MTEQRIVRAAAVQIAPDLDDGAGTLNRVLNALDEAAGKGANLVVFPETFVPWYPYFSFVHPPVVTGAEHLRLYEHAPTVPGPVTDAVAAAARRRGLVVVLGINERDHGSLYNAQLIFDADGALKLKRRKITPTYHERMIWGQGDGSGLRAVDTAVGRVGALACWEHYNPLARYALMADHEEIHAAQFPGSMVGQIFADQMEVTIRHHALESGCFVVNATGWLTDAQRERIAPDEKLRKALTGGCMTAIVSPEGAHLAPPLTAGEGLLIADLDMALVLKRKRMMDSVGHYARPELLSLVLDDRSAGPVRRSADLPSWSASDDADADQAEADAADRGSDQRVAVLRGPARRS</sequence>
<dbReference type="CDD" id="cd07564">
    <property type="entry name" value="nitrilases_CHs"/>
    <property type="match status" value="1"/>
</dbReference>
<dbReference type="EMBL" id="BSFL01000003">
    <property type="protein sequence ID" value="GLK81205.1"/>
    <property type="molecule type" value="Genomic_DNA"/>
</dbReference>
<dbReference type="PROSITE" id="PS50007">
    <property type="entry name" value="PIPLC_X_DOMAIN"/>
    <property type="match status" value="1"/>
</dbReference>